<protein>
    <submittedName>
        <fullName evidence="2">Uncharacterized protein</fullName>
    </submittedName>
</protein>
<dbReference type="AlphaFoldDB" id="A0A2P2Q227"/>
<name>A0A2P2Q227_RHIMU</name>
<evidence type="ECO:0000256" key="1">
    <source>
        <dbReference type="SAM" id="Phobius"/>
    </source>
</evidence>
<keyword evidence="1" id="KW-0472">Membrane</keyword>
<dbReference type="EMBL" id="GGEC01080572">
    <property type="protein sequence ID" value="MBX61056.1"/>
    <property type="molecule type" value="Transcribed_RNA"/>
</dbReference>
<accession>A0A2P2Q227</accession>
<feature type="transmembrane region" description="Helical" evidence="1">
    <location>
        <begin position="6"/>
        <end position="26"/>
    </location>
</feature>
<evidence type="ECO:0000313" key="2">
    <source>
        <dbReference type="EMBL" id="MBX61056.1"/>
    </source>
</evidence>
<proteinExistence type="predicted"/>
<organism evidence="2">
    <name type="scientific">Rhizophora mucronata</name>
    <name type="common">Asiatic mangrove</name>
    <dbReference type="NCBI Taxonomy" id="61149"/>
    <lineage>
        <taxon>Eukaryota</taxon>
        <taxon>Viridiplantae</taxon>
        <taxon>Streptophyta</taxon>
        <taxon>Embryophyta</taxon>
        <taxon>Tracheophyta</taxon>
        <taxon>Spermatophyta</taxon>
        <taxon>Magnoliopsida</taxon>
        <taxon>eudicotyledons</taxon>
        <taxon>Gunneridae</taxon>
        <taxon>Pentapetalae</taxon>
        <taxon>rosids</taxon>
        <taxon>fabids</taxon>
        <taxon>Malpighiales</taxon>
        <taxon>Rhizophoraceae</taxon>
        <taxon>Rhizophora</taxon>
    </lineage>
</organism>
<keyword evidence="1" id="KW-0812">Transmembrane</keyword>
<sequence>MLPTPLSRLFLFLLYVLVSCFLWLLIKV</sequence>
<reference evidence="2" key="1">
    <citation type="submission" date="2018-02" db="EMBL/GenBank/DDBJ databases">
        <title>Rhizophora mucronata_Transcriptome.</title>
        <authorList>
            <person name="Meera S.P."/>
            <person name="Sreeshan A."/>
            <person name="Augustine A."/>
        </authorList>
    </citation>
    <scope>NUCLEOTIDE SEQUENCE</scope>
    <source>
        <tissue evidence="2">Leaf</tissue>
    </source>
</reference>
<keyword evidence="1" id="KW-1133">Transmembrane helix</keyword>